<dbReference type="STRING" id="1442369.A0A0D2I8D6"/>
<dbReference type="FunFam" id="1.10.30.10:FF:000041">
    <property type="entry name" value="HMG box family protein"/>
    <property type="match status" value="1"/>
</dbReference>
<evidence type="ECO:0000256" key="3">
    <source>
        <dbReference type="ARBA" id="ARBA00023163"/>
    </source>
</evidence>
<sequence length="916" mass="99119">MTSSTHEPPAPAWYRRLPKPPTEANPALHRASLLSQHHLFHDRPLGPGLEDDAPRRNTIHFPESSNSISSREEDAGRQRPSGNGDSETASPPKGGPSLDTADIQPGGDILPNTPYLREHFCLCPPDPKIPRPRNSFILFRQHQQASIIAQNPGIPNPEVSKIIGEQWRRLSAEAKEEWNLLAEEEKARHQQQYPGYRYHPRRNGRVSNQSSASGPSSAEPQEPCTKCGGRPMNYYGNPTPVYTPPVSHPQQAMGIQIPAKRACVVSGPPGQRMHGQPTVSSEHLPHQKSLVEPYPFQKVDHRLIYAVPPSQNLPTPPSSDSQDAKRRRFNSNGVDLPAREAYPDTTYSYAHSPTTAHTYTRPEVLQQIQASRMPVQRVQGVQAAKPAMVSPPRAGYPHPPQLQPVRPPRPHRRARSSVVLPPIETMVSQTPTKSSSTRSQSSGVEAMVMSIPVLNKTKLLSQISGPLPPPGLTSPKPEVRGAIIAIEGMDATTVNSMTHSLAEQLEKEGNFAVRIFSGPDPYCMIREARGGTNGHRGTVTTEAYLSMLGEWHKINKEMVEYITTRPGSKGGNGGSTSYASKSSPISIDISRNDPNHPMCGIDSPQALEKTVRIQSVLSDSLQSVTSPKTISSAAELSMVSPPGKATSQPTFEPSMTEPVSDIVTSSDDGGRPPPLTFPRPLNSTRIPPPPPTPRPATPPPPGTNLSSRVPSLRGSQSSSHALLPDTANQKSQDAQLSIRPNNAAIPVALVPHYQLTTVDASSISIPISDGFSPPAHWQWFATLWRGSTGPDITIVIKGLDEDHEEDEAAKTSMGPQVSTSIGRRDQSSNAGIGSTGTLSGVEIRLSDCRAVVVKTGIVSSSLSSILSPVGSSVAVGKAVKSSNSTPLYAADQAKEMENWEKAKRRVGFEVDEFLRR</sequence>
<feature type="compositionally biased region" description="Polar residues" evidence="5">
    <location>
        <begin position="80"/>
        <end position="89"/>
    </location>
</feature>
<dbReference type="PANTHER" id="PTHR10270">
    <property type="entry name" value="SOX TRANSCRIPTION FACTOR"/>
    <property type="match status" value="1"/>
</dbReference>
<dbReference type="EMBL" id="KN847480">
    <property type="protein sequence ID" value="KIX02124.1"/>
    <property type="molecule type" value="Genomic_DNA"/>
</dbReference>
<feature type="region of interest" description="Disordered" evidence="5">
    <location>
        <begin position="307"/>
        <end position="339"/>
    </location>
</feature>
<evidence type="ECO:0000256" key="2">
    <source>
        <dbReference type="ARBA" id="ARBA00023125"/>
    </source>
</evidence>
<feature type="compositionally biased region" description="Polar residues" evidence="5">
    <location>
        <begin position="309"/>
        <end position="321"/>
    </location>
</feature>
<feature type="domain" description="HMG box" evidence="6">
    <location>
        <begin position="129"/>
        <end position="197"/>
    </location>
</feature>
<name>A0A0D2I8D6_9EURO</name>
<dbReference type="PANTHER" id="PTHR10270:SF320">
    <property type="entry name" value="BOX TRANSCRIPTIONAL REGULATOR, PUTATIVE (AFU_ORTHOLOGUE AFUA_4G10820)-RELATED"/>
    <property type="match status" value="1"/>
</dbReference>
<dbReference type="SMART" id="SM00398">
    <property type="entry name" value="HMG"/>
    <property type="match status" value="1"/>
</dbReference>
<evidence type="ECO:0000313" key="8">
    <source>
        <dbReference type="Proteomes" id="UP000053617"/>
    </source>
</evidence>
<dbReference type="GO" id="GO:0000122">
    <property type="term" value="P:negative regulation of transcription by RNA polymerase II"/>
    <property type="evidence" value="ECO:0007669"/>
    <property type="project" value="TreeGrafter"/>
</dbReference>
<feature type="region of interest" description="Disordered" evidence="5">
    <location>
        <begin position="807"/>
        <end position="833"/>
    </location>
</feature>
<feature type="compositionally biased region" description="Polar residues" evidence="5">
    <location>
        <begin position="813"/>
        <end position="833"/>
    </location>
</feature>
<dbReference type="RefSeq" id="XP_013269260.1">
    <property type="nucleotide sequence ID" value="XM_013413806.1"/>
</dbReference>
<feature type="compositionally biased region" description="Pro residues" evidence="5">
    <location>
        <begin position="397"/>
        <end position="407"/>
    </location>
</feature>
<dbReference type="HOGENOM" id="CLU_010453_0_0_1"/>
<dbReference type="GO" id="GO:0000978">
    <property type="term" value="F:RNA polymerase II cis-regulatory region sequence-specific DNA binding"/>
    <property type="evidence" value="ECO:0007669"/>
    <property type="project" value="TreeGrafter"/>
</dbReference>
<gene>
    <name evidence="7" type="ORF">Z518_08063</name>
</gene>
<keyword evidence="4" id="KW-0539">Nucleus</keyword>
<feature type="compositionally biased region" description="Low complexity" evidence="5">
    <location>
        <begin position="207"/>
        <end position="222"/>
    </location>
</feature>
<feature type="compositionally biased region" description="Polar residues" evidence="5">
    <location>
        <begin position="575"/>
        <end position="585"/>
    </location>
</feature>
<proteinExistence type="predicted"/>
<dbReference type="PROSITE" id="PS50118">
    <property type="entry name" value="HMG_BOX_2"/>
    <property type="match status" value="1"/>
</dbReference>
<feature type="compositionally biased region" description="Polar residues" evidence="5">
    <location>
        <begin position="703"/>
        <end position="735"/>
    </location>
</feature>
<evidence type="ECO:0000313" key="7">
    <source>
        <dbReference type="EMBL" id="KIX02124.1"/>
    </source>
</evidence>
<dbReference type="Gene3D" id="1.10.30.10">
    <property type="entry name" value="High mobility group box domain"/>
    <property type="match status" value="1"/>
</dbReference>
<dbReference type="AlphaFoldDB" id="A0A0D2I8D6"/>
<dbReference type="CDD" id="cd01389">
    <property type="entry name" value="HMG-box_ROX1-like"/>
    <property type="match status" value="1"/>
</dbReference>
<organism evidence="7 8">
    <name type="scientific">Rhinocladiella mackenziei CBS 650.93</name>
    <dbReference type="NCBI Taxonomy" id="1442369"/>
    <lineage>
        <taxon>Eukaryota</taxon>
        <taxon>Fungi</taxon>
        <taxon>Dikarya</taxon>
        <taxon>Ascomycota</taxon>
        <taxon>Pezizomycotina</taxon>
        <taxon>Eurotiomycetes</taxon>
        <taxon>Chaetothyriomycetidae</taxon>
        <taxon>Chaetothyriales</taxon>
        <taxon>Herpotrichiellaceae</taxon>
        <taxon>Rhinocladiella</taxon>
    </lineage>
</organism>
<feature type="region of interest" description="Disordered" evidence="5">
    <location>
        <begin position="633"/>
        <end position="735"/>
    </location>
</feature>
<accession>A0A0D2I8D6</accession>
<evidence type="ECO:0000259" key="6">
    <source>
        <dbReference type="PROSITE" id="PS50118"/>
    </source>
</evidence>
<dbReference type="GO" id="GO:0005634">
    <property type="term" value="C:nucleus"/>
    <property type="evidence" value="ECO:0007669"/>
    <property type="project" value="UniProtKB-UniRule"/>
</dbReference>
<evidence type="ECO:0000256" key="5">
    <source>
        <dbReference type="SAM" id="MobiDB-lite"/>
    </source>
</evidence>
<protein>
    <recommendedName>
        <fullName evidence="6">HMG box domain-containing protein</fullName>
    </recommendedName>
</protein>
<dbReference type="GO" id="GO:0030154">
    <property type="term" value="P:cell differentiation"/>
    <property type="evidence" value="ECO:0007669"/>
    <property type="project" value="TreeGrafter"/>
</dbReference>
<feature type="region of interest" description="Disordered" evidence="5">
    <location>
        <begin position="388"/>
        <end position="419"/>
    </location>
</feature>
<reference evidence="7 8" key="1">
    <citation type="submission" date="2015-01" db="EMBL/GenBank/DDBJ databases">
        <title>The Genome Sequence of Rhinocladiella mackenzie CBS 650.93.</title>
        <authorList>
            <consortium name="The Broad Institute Genomics Platform"/>
            <person name="Cuomo C."/>
            <person name="de Hoog S."/>
            <person name="Gorbushina A."/>
            <person name="Stielow B."/>
            <person name="Teixiera M."/>
            <person name="Abouelleil A."/>
            <person name="Chapman S.B."/>
            <person name="Priest M."/>
            <person name="Young S.K."/>
            <person name="Wortman J."/>
            <person name="Nusbaum C."/>
            <person name="Birren B."/>
        </authorList>
    </citation>
    <scope>NUCLEOTIDE SEQUENCE [LARGE SCALE GENOMIC DNA]</scope>
    <source>
        <strain evidence="7 8">CBS 650.93</strain>
    </source>
</reference>
<evidence type="ECO:0000256" key="4">
    <source>
        <dbReference type="PROSITE-ProRule" id="PRU00267"/>
    </source>
</evidence>
<dbReference type="Proteomes" id="UP000053617">
    <property type="component" value="Unassembled WGS sequence"/>
</dbReference>
<feature type="DNA-binding region" description="HMG box" evidence="4">
    <location>
        <begin position="129"/>
        <end position="197"/>
    </location>
</feature>
<feature type="region of interest" description="Disordered" evidence="5">
    <location>
        <begin position="1"/>
        <end position="110"/>
    </location>
</feature>
<feature type="region of interest" description="Disordered" evidence="5">
    <location>
        <begin position="186"/>
        <end position="231"/>
    </location>
</feature>
<keyword evidence="8" id="KW-1185">Reference proteome</keyword>
<dbReference type="Pfam" id="PF00505">
    <property type="entry name" value="HMG_box"/>
    <property type="match status" value="1"/>
</dbReference>
<dbReference type="InterPro" id="IPR036910">
    <property type="entry name" value="HMG_box_dom_sf"/>
</dbReference>
<dbReference type="VEuPathDB" id="FungiDB:Z518_08063"/>
<dbReference type="GO" id="GO:0001228">
    <property type="term" value="F:DNA-binding transcription activator activity, RNA polymerase II-specific"/>
    <property type="evidence" value="ECO:0007669"/>
    <property type="project" value="TreeGrafter"/>
</dbReference>
<keyword evidence="1" id="KW-0805">Transcription regulation</keyword>
<feature type="region of interest" description="Disordered" evidence="5">
    <location>
        <begin position="565"/>
        <end position="602"/>
    </location>
</feature>
<evidence type="ECO:0000256" key="1">
    <source>
        <dbReference type="ARBA" id="ARBA00023015"/>
    </source>
</evidence>
<dbReference type="OrthoDB" id="6247875at2759"/>
<dbReference type="InterPro" id="IPR009071">
    <property type="entry name" value="HMG_box_dom"/>
</dbReference>
<keyword evidence="2 4" id="KW-0238">DNA-binding</keyword>
<feature type="compositionally biased region" description="Pro residues" evidence="5">
    <location>
        <begin position="686"/>
        <end position="702"/>
    </location>
</feature>
<dbReference type="GeneID" id="25296134"/>
<dbReference type="InterPro" id="IPR050140">
    <property type="entry name" value="SRY-related_HMG-box_TF-like"/>
</dbReference>
<keyword evidence="3" id="KW-0804">Transcription</keyword>
<dbReference type="SUPFAM" id="SSF47095">
    <property type="entry name" value="HMG-box"/>
    <property type="match status" value="1"/>
</dbReference>